<dbReference type="HOGENOM" id="CLU_028518_2_2_5"/>
<comment type="similarity">
    <text evidence="7">Belongs to the binding-protein-dependent transport system permease family.</text>
</comment>
<evidence type="ECO:0000256" key="4">
    <source>
        <dbReference type="ARBA" id="ARBA00022692"/>
    </source>
</evidence>
<keyword evidence="2 7" id="KW-0813">Transport</keyword>
<keyword evidence="4 7" id="KW-0812">Transmembrane</keyword>
<dbReference type="eggNOG" id="COG1173">
    <property type="taxonomic scope" value="Bacteria"/>
</dbReference>
<feature type="domain" description="ABC transmembrane type-1" evidence="8">
    <location>
        <begin position="99"/>
        <end position="299"/>
    </location>
</feature>
<dbReference type="CDD" id="cd06261">
    <property type="entry name" value="TM_PBP2"/>
    <property type="match status" value="1"/>
</dbReference>
<feature type="transmembrane region" description="Helical" evidence="7">
    <location>
        <begin position="248"/>
        <end position="266"/>
    </location>
</feature>
<gene>
    <name evidence="9" type="ORF">RG540_CH39010</name>
</gene>
<dbReference type="OrthoDB" id="9805884at2"/>
<evidence type="ECO:0000256" key="3">
    <source>
        <dbReference type="ARBA" id="ARBA00022475"/>
    </source>
</evidence>
<feature type="transmembrane region" description="Helical" evidence="7">
    <location>
        <begin position="168"/>
        <end position="187"/>
    </location>
</feature>
<dbReference type="Gene3D" id="1.10.3720.10">
    <property type="entry name" value="MetI-like"/>
    <property type="match status" value="1"/>
</dbReference>
<name>A0A068SUS1_NEOGA</name>
<dbReference type="PANTHER" id="PTHR43386:SF26">
    <property type="entry name" value="ABC TRANSPORTER PERMEASE PROTEIN"/>
    <property type="match status" value="1"/>
</dbReference>
<organism evidence="9 10">
    <name type="scientific">Neorhizobium galegae bv. orientalis str. HAMBI 540</name>
    <dbReference type="NCBI Taxonomy" id="1028800"/>
    <lineage>
        <taxon>Bacteria</taxon>
        <taxon>Pseudomonadati</taxon>
        <taxon>Pseudomonadota</taxon>
        <taxon>Alphaproteobacteria</taxon>
        <taxon>Hyphomicrobiales</taxon>
        <taxon>Rhizobiaceae</taxon>
        <taxon>Rhizobium/Agrobacterium group</taxon>
        <taxon>Neorhizobium</taxon>
    </lineage>
</organism>
<dbReference type="GO" id="GO:0005886">
    <property type="term" value="C:plasma membrane"/>
    <property type="evidence" value="ECO:0007669"/>
    <property type="project" value="UniProtKB-SubCell"/>
</dbReference>
<reference evidence="10" key="1">
    <citation type="journal article" date="2014" name="BMC Genomics">
        <title>Genome sequencing of two Neorhizobium galegae strains reveals a noeT gene responsible for the unusual acetylation of the nodulation factors.</title>
        <authorList>
            <person name="Osterman J."/>
            <person name="Marsh J."/>
            <person name="Laine P.K."/>
            <person name="Zeng Z."/>
            <person name="Alatalo E."/>
            <person name="Sullivan J.T."/>
            <person name="Young J.P."/>
            <person name="Thomas-Oates J."/>
            <person name="Paulin L."/>
            <person name="Lindstrom K."/>
        </authorList>
    </citation>
    <scope>NUCLEOTIDE SEQUENCE [LARGE SCALE GENOMIC DNA]</scope>
    <source>
        <strain evidence="10">HAMBI 540</strain>
    </source>
</reference>
<dbReference type="PATRIC" id="fig|1028800.3.peg.3964"/>
<accession>A0A068SUS1</accession>
<evidence type="ECO:0000313" key="9">
    <source>
        <dbReference type="EMBL" id="CDN50057.1"/>
    </source>
</evidence>
<dbReference type="SUPFAM" id="SSF161098">
    <property type="entry name" value="MetI-like"/>
    <property type="match status" value="1"/>
</dbReference>
<protein>
    <submittedName>
        <fullName evidence="9">Putative binding-protein-dependent permease</fullName>
    </submittedName>
</protein>
<dbReference type="Proteomes" id="UP000028181">
    <property type="component" value="Chromosome I"/>
</dbReference>
<evidence type="ECO:0000256" key="6">
    <source>
        <dbReference type="ARBA" id="ARBA00023136"/>
    </source>
</evidence>
<sequence length="314" mass="33576">MTPVVNTPAAGPARRSRGAKLLRAMRRAPGPTFCAIVIIALLIYAFVVPLFSLNPFEFSGMSVLDSFIPPAWMAEGSVEFPLGTDDQGRNLITAMAYGMRTSIIVGFLSVTIGLVLGGSLGLIAGFVGGKVDAFIMRVADVQLAYPALLLAMIIDGAARAVLGTERSVGPAIAIVVMSIGIAFWVQYARTIRSSVMIERDQDYVSAARITGRSNLSIIVLHILPNVMAPVLVIATINLGIAIITEATLSFLGIGIPVTSPSLGTLIRNGNNFLQSGEWWISVWPCLILVLFVVSVNILGDHLRDVYNPRLRGRS</sequence>
<feature type="transmembrane region" description="Helical" evidence="7">
    <location>
        <begin position="103"/>
        <end position="131"/>
    </location>
</feature>
<comment type="subcellular location">
    <subcellularLocation>
        <location evidence="1 7">Cell membrane</location>
        <topology evidence="1 7">Multi-pass membrane protein</topology>
    </subcellularLocation>
</comment>
<dbReference type="PANTHER" id="PTHR43386">
    <property type="entry name" value="OLIGOPEPTIDE TRANSPORT SYSTEM PERMEASE PROTEIN APPC"/>
    <property type="match status" value="1"/>
</dbReference>
<keyword evidence="10" id="KW-1185">Reference proteome</keyword>
<dbReference type="RefSeq" id="WP_038591271.1">
    <property type="nucleotide sequence ID" value="NZ_HG938353.1"/>
</dbReference>
<evidence type="ECO:0000256" key="1">
    <source>
        <dbReference type="ARBA" id="ARBA00004651"/>
    </source>
</evidence>
<dbReference type="GO" id="GO:0055085">
    <property type="term" value="P:transmembrane transport"/>
    <property type="evidence" value="ECO:0007669"/>
    <property type="project" value="InterPro"/>
</dbReference>
<feature type="transmembrane region" description="Helical" evidence="7">
    <location>
        <begin position="143"/>
        <end position="162"/>
    </location>
</feature>
<keyword evidence="5 7" id="KW-1133">Transmembrane helix</keyword>
<evidence type="ECO:0000256" key="2">
    <source>
        <dbReference type="ARBA" id="ARBA00022448"/>
    </source>
</evidence>
<feature type="transmembrane region" description="Helical" evidence="7">
    <location>
        <begin position="30"/>
        <end position="51"/>
    </location>
</feature>
<dbReference type="PROSITE" id="PS50928">
    <property type="entry name" value="ABC_TM1"/>
    <property type="match status" value="1"/>
</dbReference>
<dbReference type="InterPro" id="IPR000515">
    <property type="entry name" value="MetI-like"/>
</dbReference>
<dbReference type="GeneID" id="24255467"/>
<dbReference type="AlphaFoldDB" id="A0A068SUS1"/>
<dbReference type="EMBL" id="HG938353">
    <property type="protein sequence ID" value="CDN50057.1"/>
    <property type="molecule type" value="Genomic_DNA"/>
</dbReference>
<dbReference type="Pfam" id="PF00528">
    <property type="entry name" value="BPD_transp_1"/>
    <property type="match status" value="1"/>
</dbReference>
<evidence type="ECO:0000313" key="10">
    <source>
        <dbReference type="Proteomes" id="UP000028181"/>
    </source>
</evidence>
<feature type="transmembrane region" description="Helical" evidence="7">
    <location>
        <begin position="218"/>
        <end position="242"/>
    </location>
</feature>
<keyword evidence="6 7" id="KW-0472">Membrane</keyword>
<dbReference type="InterPro" id="IPR050366">
    <property type="entry name" value="BP-dependent_transpt_permease"/>
</dbReference>
<evidence type="ECO:0000259" key="8">
    <source>
        <dbReference type="PROSITE" id="PS50928"/>
    </source>
</evidence>
<dbReference type="KEGG" id="ngg:RG540_CH39010"/>
<evidence type="ECO:0000256" key="7">
    <source>
        <dbReference type="RuleBase" id="RU363032"/>
    </source>
</evidence>
<evidence type="ECO:0000256" key="5">
    <source>
        <dbReference type="ARBA" id="ARBA00022989"/>
    </source>
</evidence>
<dbReference type="InterPro" id="IPR035906">
    <property type="entry name" value="MetI-like_sf"/>
</dbReference>
<proteinExistence type="inferred from homology"/>
<keyword evidence="3" id="KW-1003">Cell membrane</keyword>
<feature type="transmembrane region" description="Helical" evidence="7">
    <location>
        <begin position="278"/>
        <end position="299"/>
    </location>
</feature>